<comment type="similarity">
    <text evidence="1">Belongs to the helicase family. RecQ subfamily.</text>
</comment>
<name>M3CM49_SPHMS</name>
<proteinExistence type="inferred from homology"/>
<feature type="domain" description="Helicase ATP-binding" evidence="3">
    <location>
        <begin position="55"/>
        <end position="212"/>
    </location>
</feature>
<dbReference type="Gene3D" id="3.40.50.300">
    <property type="entry name" value="P-loop containing nucleotide triphosphate hydrolases"/>
    <property type="match status" value="1"/>
</dbReference>
<dbReference type="GeneID" id="27898203"/>
<evidence type="ECO:0000259" key="3">
    <source>
        <dbReference type="PROSITE" id="PS51192"/>
    </source>
</evidence>
<dbReference type="HOGENOM" id="CLU_1161762_0_0_1"/>
<dbReference type="Proteomes" id="UP000016931">
    <property type="component" value="Unassembled WGS sequence"/>
</dbReference>
<evidence type="ECO:0000313" key="4">
    <source>
        <dbReference type="EMBL" id="EMF14858.1"/>
    </source>
</evidence>
<keyword evidence="5" id="KW-1185">Reference proteome</keyword>
<keyword evidence="2" id="KW-0812">Transmembrane</keyword>
<dbReference type="PANTHER" id="PTHR13710">
    <property type="entry name" value="DNA HELICASE RECQ FAMILY MEMBER"/>
    <property type="match status" value="1"/>
</dbReference>
<dbReference type="OrthoDB" id="2608216at2759"/>
<organism evidence="4 5">
    <name type="scientific">Sphaerulina musiva (strain SO2202)</name>
    <name type="common">Poplar stem canker fungus</name>
    <name type="synonym">Septoria musiva</name>
    <dbReference type="NCBI Taxonomy" id="692275"/>
    <lineage>
        <taxon>Eukaryota</taxon>
        <taxon>Fungi</taxon>
        <taxon>Dikarya</taxon>
        <taxon>Ascomycota</taxon>
        <taxon>Pezizomycotina</taxon>
        <taxon>Dothideomycetes</taxon>
        <taxon>Dothideomycetidae</taxon>
        <taxon>Mycosphaerellales</taxon>
        <taxon>Mycosphaerellaceae</taxon>
        <taxon>Sphaerulina</taxon>
    </lineage>
</organism>
<dbReference type="SUPFAM" id="SSF52540">
    <property type="entry name" value="P-loop containing nucleoside triphosphate hydrolases"/>
    <property type="match status" value="1"/>
</dbReference>
<dbReference type="GO" id="GO:0003676">
    <property type="term" value="F:nucleic acid binding"/>
    <property type="evidence" value="ECO:0007669"/>
    <property type="project" value="InterPro"/>
</dbReference>
<evidence type="ECO:0000256" key="2">
    <source>
        <dbReference type="SAM" id="Phobius"/>
    </source>
</evidence>
<dbReference type="GO" id="GO:0043138">
    <property type="term" value="F:3'-5' DNA helicase activity"/>
    <property type="evidence" value="ECO:0007669"/>
    <property type="project" value="TreeGrafter"/>
</dbReference>
<dbReference type="InterPro" id="IPR027417">
    <property type="entry name" value="P-loop_NTPase"/>
</dbReference>
<dbReference type="OMA" id="DECHHIY"/>
<evidence type="ECO:0000256" key="1">
    <source>
        <dbReference type="ARBA" id="ARBA00005446"/>
    </source>
</evidence>
<keyword evidence="2" id="KW-1133">Transmembrane helix</keyword>
<dbReference type="PANTHER" id="PTHR13710:SF154">
    <property type="entry name" value="RECQ HELICASE, PUTATIVE (AFU_ORTHOLOGUE AFUA_6G14720)-RELATED"/>
    <property type="match status" value="1"/>
</dbReference>
<dbReference type="STRING" id="692275.M3CM49"/>
<dbReference type="GO" id="GO:0005524">
    <property type="term" value="F:ATP binding"/>
    <property type="evidence" value="ECO:0007669"/>
    <property type="project" value="InterPro"/>
</dbReference>
<dbReference type="PROSITE" id="PS51192">
    <property type="entry name" value="HELICASE_ATP_BIND_1"/>
    <property type="match status" value="1"/>
</dbReference>
<protein>
    <recommendedName>
        <fullName evidence="3">Helicase ATP-binding domain-containing protein</fullName>
    </recommendedName>
</protein>
<dbReference type="GO" id="GO:0005737">
    <property type="term" value="C:cytoplasm"/>
    <property type="evidence" value="ECO:0007669"/>
    <property type="project" value="TreeGrafter"/>
</dbReference>
<accession>M3CM49</accession>
<sequence>MPSNEPQVEPDLAVRLKRTRVHKDDDSATLLAAARRLTGIADFKWRSVQQLAALRTILGGAEEIVVVMPTGAGKSLLFMLPASLYTAGTTVVILPLISLRADIVYRLRSLKLDHSVWAPRSRQRAPVVLVSIEAASTRDFIEYAQGLVADGQLDRVVIDEAHLTIAALEYRPVMNAASELRRLRTQFLYLTGMLPPSIEADFRRHNCLAIPTILRIDCNCPQVVYTIERCPEPADELYS</sequence>
<reference evidence="4 5" key="1">
    <citation type="journal article" date="2012" name="PLoS Pathog.">
        <title>Diverse lifestyles and strategies of plant pathogenesis encoded in the genomes of eighteen Dothideomycetes fungi.</title>
        <authorList>
            <person name="Ohm R.A."/>
            <person name="Feau N."/>
            <person name="Henrissat B."/>
            <person name="Schoch C.L."/>
            <person name="Horwitz B.A."/>
            <person name="Barry K.W."/>
            <person name="Condon B.J."/>
            <person name="Copeland A.C."/>
            <person name="Dhillon B."/>
            <person name="Glaser F."/>
            <person name="Hesse C.N."/>
            <person name="Kosti I."/>
            <person name="LaButti K."/>
            <person name="Lindquist E.A."/>
            <person name="Lucas S."/>
            <person name="Salamov A.A."/>
            <person name="Bradshaw R.E."/>
            <person name="Ciuffetti L."/>
            <person name="Hamelin R.C."/>
            <person name="Kema G.H.J."/>
            <person name="Lawrence C."/>
            <person name="Scott J.A."/>
            <person name="Spatafora J.W."/>
            <person name="Turgeon B.G."/>
            <person name="de Wit P.J.G.M."/>
            <person name="Zhong S."/>
            <person name="Goodwin S.B."/>
            <person name="Grigoriev I.V."/>
        </authorList>
    </citation>
    <scope>NUCLEOTIDE SEQUENCE [LARGE SCALE GENOMIC DNA]</scope>
    <source>
        <strain evidence="4 5">SO2202</strain>
    </source>
</reference>
<dbReference type="eggNOG" id="KOG0351">
    <property type="taxonomic scope" value="Eukaryota"/>
</dbReference>
<dbReference type="GO" id="GO:0000724">
    <property type="term" value="P:double-strand break repair via homologous recombination"/>
    <property type="evidence" value="ECO:0007669"/>
    <property type="project" value="TreeGrafter"/>
</dbReference>
<dbReference type="GO" id="GO:0005694">
    <property type="term" value="C:chromosome"/>
    <property type="evidence" value="ECO:0007669"/>
    <property type="project" value="TreeGrafter"/>
</dbReference>
<dbReference type="InterPro" id="IPR011545">
    <property type="entry name" value="DEAD/DEAH_box_helicase_dom"/>
</dbReference>
<dbReference type="Pfam" id="PF00270">
    <property type="entry name" value="DEAD"/>
    <property type="match status" value="1"/>
</dbReference>
<dbReference type="GO" id="GO:0009378">
    <property type="term" value="F:four-way junction helicase activity"/>
    <property type="evidence" value="ECO:0007669"/>
    <property type="project" value="TreeGrafter"/>
</dbReference>
<gene>
    <name evidence="4" type="ORF">SEPMUDRAFT_113994</name>
</gene>
<dbReference type="SMART" id="SM00487">
    <property type="entry name" value="DEXDc"/>
    <property type="match status" value="1"/>
</dbReference>
<dbReference type="RefSeq" id="XP_016762979.1">
    <property type="nucleotide sequence ID" value="XM_016901066.1"/>
</dbReference>
<dbReference type="AlphaFoldDB" id="M3CM49"/>
<keyword evidence="2" id="KW-0472">Membrane</keyword>
<dbReference type="EMBL" id="KB456261">
    <property type="protein sequence ID" value="EMF14858.1"/>
    <property type="molecule type" value="Genomic_DNA"/>
</dbReference>
<evidence type="ECO:0000313" key="5">
    <source>
        <dbReference type="Proteomes" id="UP000016931"/>
    </source>
</evidence>
<dbReference type="InterPro" id="IPR014001">
    <property type="entry name" value="Helicase_ATP-bd"/>
</dbReference>
<feature type="transmembrane region" description="Helical" evidence="2">
    <location>
        <begin position="76"/>
        <end position="99"/>
    </location>
</feature>